<dbReference type="EMBL" id="CAEZUZ010000095">
    <property type="protein sequence ID" value="CAB4617744.1"/>
    <property type="molecule type" value="Genomic_DNA"/>
</dbReference>
<evidence type="ECO:0000313" key="2">
    <source>
        <dbReference type="EMBL" id="CAB4617744.1"/>
    </source>
</evidence>
<dbReference type="AlphaFoldDB" id="A0A6J6GDZ3"/>
<gene>
    <name evidence="1" type="ORF">UFOPK1808_00556</name>
    <name evidence="2" type="ORF">UFOPK1889_00670</name>
</gene>
<evidence type="ECO:0000313" key="1">
    <source>
        <dbReference type="EMBL" id="CAB4597803.1"/>
    </source>
</evidence>
<sequence length="161" mass="16949">MLPGNSPTPEDIATVTQLIGRVPQGEFRVVVRDAAASPVVLLNAPLLEDGTPMPTLYWLVGTTEVHAVSTLEAEGAVDQVEALIGLDAIDAIHNAYALSRDALIPASHTGHRPSAGVGGTRRGVKCLHAHFAHWLAGGDDAVGEWVAQQLDARGVTRAQRI</sequence>
<dbReference type="InterPro" id="IPR007511">
    <property type="entry name" value="DUF501"/>
</dbReference>
<accession>A0A6J6GDZ3</accession>
<dbReference type="PANTHER" id="PTHR37163">
    <property type="entry name" value="CONSERVED PROTEIN"/>
    <property type="match status" value="1"/>
</dbReference>
<dbReference type="Pfam" id="PF04417">
    <property type="entry name" value="DUF501"/>
    <property type="match status" value="1"/>
</dbReference>
<dbReference type="PANTHER" id="PTHR37163:SF1">
    <property type="entry name" value="DUF501 DOMAIN-CONTAINING PROTEIN"/>
    <property type="match status" value="1"/>
</dbReference>
<protein>
    <submittedName>
        <fullName evidence="1">Unannotated protein</fullName>
    </submittedName>
</protein>
<name>A0A6J6GDZ3_9ZZZZ</name>
<dbReference type="EMBL" id="CAEZUL010000046">
    <property type="protein sequence ID" value="CAB4597803.1"/>
    <property type="molecule type" value="Genomic_DNA"/>
</dbReference>
<reference evidence="1" key="1">
    <citation type="submission" date="2020-05" db="EMBL/GenBank/DDBJ databases">
        <authorList>
            <person name="Chiriac C."/>
            <person name="Salcher M."/>
            <person name="Ghai R."/>
            <person name="Kavagutti S V."/>
        </authorList>
    </citation>
    <scope>NUCLEOTIDE SEQUENCE</scope>
</reference>
<proteinExistence type="predicted"/>
<organism evidence="1">
    <name type="scientific">freshwater metagenome</name>
    <dbReference type="NCBI Taxonomy" id="449393"/>
    <lineage>
        <taxon>unclassified sequences</taxon>
        <taxon>metagenomes</taxon>
        <taxon>ecological metagenomes</taxon>
    </lineage>
</organism>